<feature type="region of interest" description="Disordered" evidence="1">
    <location>
        <begin position="314"/>
        <end position="386"/>
    </location>
</feature>
<dbReference type="OrthoDB" id="10261408at2759"/>
<sequence>MAQGGDSVSSSSLYLSRRRWETMTTEDMQAECESLYSKMQCLENDNKDLKETYEALLQSRENVIQAKYKVMEDKDRATEQQRKATVERQEAVAERNSAMEEKERAITERDLALEDKEAAIAQRDRAFEEKQTSTVEKERAIAERDQAMEEKEAAIIDRNRAAEKMEEAIAERQAAIAKTVKLTAEKEMVIAEKVAVISERDRAVTEKQAAIMEMNRAEKQVVIAQKDVATELQELRIELKHQKDLHEKDMEIAKLLAQKETDAIKLAKSEVETYKTENQKLKGKLRTAEEQLWPAIKKILGCVEPPYEELLCLNEKSSDPDPTDWDKAAAQDRHAPANNTEGRPEDALGAQDEVKSPRPSNLPYGNPAPFTRQRNGSPIRRRMKST</sequence>
<dbReference type="EMBL" id="OV696686">
    <property type="protein sequence ID" value="CAH1226330.1"/>
    <property type="molecule type" value="Genomic_DNA"/>
</dbReference>
<organism evidence="2 3">
    <name type="scientific">Branchiostoma lanceolatum</name>
    <name type="common">Common lancelet</name>
    <name type="synonym">Amphioxus lanceolatum</name>
    <dbReference type="NCBI Taxonomy" id="7740"/>
    <lineage>
        <taxon>Eukaryota</taxon>
        <taxon>Metazoa</taxon>
        <taxon>Chordata</taxon>
        <taxon>Cephalochordata</taxon>
        <taxon>Leptocardii</taxon>
        <taxon>Amphioxiformes</taxon>
        <taxon>Branchiostomatidae</taxon>
        <taxon>Branchiostoma</taxon>
    </lineage>
</organism>
<keyword evidence="3" id="KW-1185">Reference proteome</keyword>
<feature type="region of interest" description="Disordered" evidence="1">
    <location>
        <begin position="73"/>
        <end position="104"/>
    </location>
</feature>
<feature type="region of interest" description="Disordered" evidence="1">
    <location>
        <begin position="125"/>
        <end position="146"/>
    </location>
</feature>
<feature type="compositionally biased region" description="Basic and acidic residues" evidence="1">
    <location>
        <begin position="342"/>
        <end position="356"/>
    </location>
</feature>
<name>A0A8J9V9W8_BRALA</name>
<dbReference type="AlphaFoldDB" id="A0A8J9V9W8"/>
<accession>A0A8J9V9W8</accession>
<evidence type="ECO:0000313" key="2">
    <source>
        <dbReference type="EMBL" id="CAH1226330.1"/>
    </source>
</evidence>
<reference evidence="2" key="1">
    <citation type="submission" date="2022-01" db="EMBL/GenBank/DDBJ databases">
        <authorList>
            <person name="Braso-Vives M."/>
        </authorList>
    </citation>
    <scope>NUCLEOTIDE SEQUENCE</scope>
</reference>
<dbReference type="Proteomes" id="UP000838412">
    <property type="component" value="Chromosome 1"/>
</dbReference>
<protein>
    <submittedName>
        <fullName evidence="2">MAP1A protein</fullName>
    </submittedName>
</protein>
<evidence type="ECO:0000256" key="1">
    <source>
        <dbReference type="SAM" id="MobiDB-lite"/>
    </source>
</evidence>
<proteinExistence type="predicted"/>
<feature type="compositionally biased region" description="Basic and acidic residues" evidence="1">
    <location>
        <begin position="316"/>
        <end position="335"/>
    </location>
</feature>
<evidence type="ECO:0000313" key="3">
    <source>
        <dbReference type="Proteomes" id="UP000838412"/>
    </source>
</evidence>
<gene>
    <name evidence="2" type="primary">MAP1A</name>
    <name evidence="2" type="ORF">BLAG_LOCUS262</name>
</gene>